<evidence type="ECO:0000313" key="2">
    <source>
        <dbReference type="EMBL" id="CAE7265910.1"/>
    </source>
</evidence>
<sequence>QEVVRELGAPTQTEVQRLFGVSPQHLQLEKWEVKGEENTNLTIYPIELQGIPMEKLAGIRRLNLKARTVVTGAEHFVRPETQVAADQGKTWLDYLANQLVQQRKDLHAKAMELQGIITQDQAQYEEAEVTHEAMESAPVQDGQPCHEEAGFLPSSASRQPQVMDPDARMREAVGETANQGSARKRSAAGAASNTGAQRGKGRAGTGKRKKTGGLDPLDEILEAPEEEEDETANANIDWDAFESRDPEMFSVASAHYDLTGKVASCFHYLSPSKFLLGEKLGQVLNGATQLHA</sequence>
<dbReference type="AlphaFoldDB" id="A0A812MXK1"/>
<keyword evidence="3" id="KW-1185">Reference proteome</keyword>
<feature type="compositionally biased region" description="Low complexity" evidence="1">
    <location>
        <begin position="187"/>
        <end position="197"/>
    </location>
</feature>
<dbReference type="EMBL" id="CAJNIZ010008288">
    <property type="protein sequence ID" value="CAE7265910.1"/>
    <property type="molecule type" value="Genomic_DNA"/>
</dbReference>
<evidence type="ECO:0000256" key="1">
    <source>
        <dbReference type="SAM" id="MobiDB-lite"/>
    </source>
</evidence>
<feature type="compositionally biased region" description="Basic residues" evidence="1">
    <location>
        <begin position="199"/>
        <end position="211"/>
    </location>
</feature>
<gene>
    <name evidence="2" type="primary">HIS7</name>
    <name evidence="2" type="ORF">SPIL2461_LOCUS5737</name>
</gene>
<comment type="caution">
    <text evidence="2">The sequence shown here is derived from an EMBL/GenBank/DDBJ whole genome shotgun (WGS) entry which is preliminary data.</text>
</comment>
<protein>
    <submittedName>
        <fullName evidence="2">HIS7 protein</fullName>
    </submittedName>
</protein>
<organism evidence="2 3">
    <name type="scientific">Symbiodinium pilosum</name>
    <name type="common">Dinoflagellate</name>
    <dbReference type="NCBI Taxonomy" id="2952"/>
    <lineage>
        <taxon>Eukaryota</taxon>
        <taxon>Sar</taxon>
        <taxon>Alveolata</taxon>
        <taxon>Dinophyceae</taxon>
        <taxon>Suessiales</taxon>
        <taxon>Symbiodiniaceae</taxon>
        <taxon>Symbiodinium</taxon>
    </lineage>
</organism>
<reference evidence="2" key="1">
    <citation type="submission" date="2021-02" db="EMBL/GenBank/DDBJ databases">
        <authorList>
            <person name="Dougan E. K."/>
            <person name="Rhodes N."/>
            <person name="Thang M."/>
            <person name="Chan C."/>
        </authorList>
    </citation>
    <scope>NUCLEOTIDE SEQUENCE</scope>
</reference>
<proteinExistence type="predicted"/>
<accession>A0A812MXK1</accession>
<feature type="region of interest" description="Disordered" evidence="1">
    <location>
        <begin position="136"/>
        <end position="218"/>
    </location>
</feature>
<evidence type="ECO:0000313" key="3">
    <source>
        <dbReference type="Proteomes" id="UP000649617"/>
    </source>
</evidence>
<name>A0A812MXK1_SYMPI</name>
<feature type="non-terminal residue" evidence="2">
    <location>
        <position position="292"/>
    </location>
</feature>
<dbReference type="Proteomes" id="UP000649617">
    <property type="component" value="Unassembled WGS sequence"/>
</dbReference>